<gene>
    <name evidence="3" type="primary">Contig8587.g435</name>
    <name evidence="3" type="ORF">STYLEM_9442</name>
</gene>
<protein>
    <recommendedName>
        <fullName evidence="1">Poly [ADP-ribose] polymerase</fullName>
        <shortName evidence="1">PARP</shortName>
        <ecNumber evidence="1">2.4.2.-</ecNumber>
    </recommendedName>
</protein>
<dbReference type="Pfam" id="PF00644">
    <property type="entry name" value="PARP"/>
    <property type="match status" value="1"/>
</dbReference>
<dbReference type="InterPro" id="IPR012317">
    <property type="entry name" value="Poly(ADP-ribose)pol_cat_dom"/>
</dbReference>
<dbReference type="OrthoDB" id="6133115at2759"/>
<dbReference type="GO" id="GO:0005634">
    <property type="term" value="C:nucleus"/>
    <property type="evidence" value="ECO:0007669"/>
    <property type="project" value="TreeGrafter"/>
</dbReference>
<dbReference type="GO" id="GO:0003950">
    <property type="term" value="F:NAD+ poly-ADP-ribosyltransferase activity"/>
    <property type="evidence" value="ECO:0007669"/>
    <property type="project" value="UniProtKB-UniRule"/>
</dbReference>
<dbReference type="InParanoid" id="A0A078ADZ4"/>
<dbReference type="EC" id="2.4.2.-" evidence="1"/>
<dbReference type="PROSITE" id="PS51059">
    <property type="entry name" value="PARP_CATALYTIC"/>
    <property type="match status" value="1"/>
</dbReference>
<keyword evidence="1" id="KW-0328">Glycosyltransferase</keyword>
<dbReference type="GO" id="GO:1990404">
    <property type="term" value="F:NAD+-protein mono-ADP-ribosyltransferase activity"/>
    <property type="evidence" value="ECO:0007669"/>
    <property type="project" value="TreeGrafter"/>
</dbReference>
<name>A0A078ADZ4_STYLE</name>
<keyword evidence="4" id="KW-1185">Reference proteome</keyword>
<dbReference type="PANTHER" id="PTHR45740">
    <property type="entry name" value="POLY [ADP-RIBOSE] POLYMERASE"/>
    <property type="match status" value="1"/>
</dbReference>
<accession>A0A078ADZ4</accession>
<dbReference type="Gene3D" id="3.90.228.10">
    <property type="match status" value="1"/>
</dbReference>
<proteinExistence type="predicted"/>
<evidence type="ECO:0000313" key="3">
    <source>
        <dbReference type="EMBL" id="CDW80444.1"/>
    </source>
</evidence>
<dbReference type="EMBL" id="CCKQ01008975">
    <property type="protein sequence ID" value="CDW80444.1"/>
    <property type="molecule type" value="Genomic_DNA"/>
</dbReference>
<keyword evidence="1" id="KW-0520">NAD</keyword>
<evidence type="ECO:0000313" key="4">
    <source>
        <dbReference type="Proteomes" id="UP000039865"/>
    </source>
</evidence>
<evidence type="ECO:0000259" key="2">
    <source>
        <dbReference type="PROSITE" id="PS51059"/>
    </source>
</evidence>
<evidence type="ECO:0000256" key="1">
    <source>
        <dbReference type="RuleBase" id="RU362114"/>
    </source>
</evidence>
<organism evidence="3 4">
    <name type="scientific">Stylonychia lemnae</name>
    <name type="common">Ciliate</name>
    <dbReference type="NCBI Taxonomy" id="5949"/>
    <lineage>
        <taxon>Eukaryota</taxon>
        <taxon>Sar</taxon>
        <taxon>Alveolata</taxon>
        <taxon>Ciliophora</taxon>
        <taxon>Intramacronucleata</taxon>
        <taxon>Spirotrichea</taxon>
        <taxon>Stichotrichia</taxon>
        <taxon>Sporadotrichida</taxon>
        <taxon>Oxytrichidae</taxon>
        <taxon>Stylonychinae</taxon>
        <taxon>Stylonychia</taxon>
    </lineage>
</organism>
<dbReference type="InterPro" id="IPR051712">
    <property type="entry name" value="ARTD-AVP"/>
</dbReference>
<dbReference type="Proteomes" id="UP000039865">
    <property type="component" value="Unassembled WGS sequence"/>
</dbReference>
<reference evidence="3 4" key="1">
    <citation type="submission" date="2014-06" db="EMBL/GenBank/DDBJ databases">
        <authorList>
            <person name="Swart Estienne"/>
        </authorList>
    </citation>
    <scope>NUCLEOTIDE SEQUENCE [LARGE SCALE GENOMIC DNA]</scope>
    <source>
        <strain evidence="3 4">130c</strain>
    </source>
</reference>
<dbReference type="SUPFAM" id="SSF56399">
    <property type="entry name" value="ADP-ribosylation"/>
    <property type="match status" value="1"/>
</dbReference>
<feature type="domain" description="PARP catalytic" evidence="2">
    <location>
        <begin position="312"/>
        <end position="513"/>
    </location>
</feature>
<sequence>MNKFEYLEAQIRIDNDYFDNLIASLYDEISEKCIQEKVYELQIAIRIYIDLVIKQNHLSALQLEEHIISSVNEEFDLNQQSLKPEIMHPAIFSVPNEEMIIETEIKQSMKPKVFMELEDPIFSEEEKQSLEMYGKAIFDVKWYYEDMSFNRRKYNQYISYQDLEEFSDCIFETEYLNLSYNLLGKKEEIQILMRPFDQQTQNSQDKSSLYLKRIWFIDWPSKNEYSYKLDHKIDQLIQEKFCKNQAKMEFSYQQIRNFKMNNQQGDQVIKFEQVDDDLTALIIKKEDKSKAKCGFRCYLQDSNEKRYRLQCIVKQKKWDYIHAFFEAKQLAVDDWNIQLTILEIDLIPENISKYLENSFVHLINSQTPTRMKKIKLNMMKYRLMKFNDIVKFLFHGTSKTEPSMIFQGEDGFDNRFSGNDNYGFGSYFSQNSQISHQYAYTKGDKEYQIFVALVIVGETLKCSQKMKDLRLPPLKPNSNIDRYDSIYDNTLSNYIVYDNNKSYPGYLITYRLP</sequence>
<keyword evidence="1" id="KW-0808">Transferase</keyword>
<dbReference type="AlphaFoldDB" id="A0A078ADZ4"/>
<dbReference type="PANTHER" id="PTHR45740:SF2">
    <property type="entry name" value="POLY [ADP-RIBOSE] POLYMERASE"/>
    <property type="match status" value="1"/>
</dbReference>